<keyword evidence="3" id="KW-1185">Reference proteome</keyword>
<gene>
    <name evidence="2" type="ORF">D791_02837</name>
</gene>
<dbReference type="RefSeq" id="WP_036512353.1">
    <property type="nucleotide sequence ID" value="NZ_AONB01000015.1"/>
</dbReference>
<evidence type="ECO:0000313" key="3">
    <source>
        <dbReference type="Proteomes" id="UP000019464"/>
    </source>
</evidence>
<dbReference type="Proteomes" id="UP000019464">
    <property type="component" value="Unassembled WGS sequence"/>
</dbReference>
<reference evidence="2 3" key="2">
    <citation type="journal article" date="2015" name="Syst. Appl. Microbiol.">
        <title>Nitrincola nitratireducens sp. nov. isolated from a haloalkaline crater lake.</title>
        <authorList>
            <person name="Singh A."/>
            <person name="Vaidya B."/>
            <person name="Tanuku N.R."/>
            <person name="Pinnaka A.K."/>
        </authorList>
    </citation>
    <scope>NUCLEOTIDE SEQUENCE [LARGE SCALE GENOMIC DNA]</scope>
    <source>
        <strain evidence="2 3">AK23</strain>
    </source>
</reference>
<dbReference type="SMART" id="SM00953">
    <property type="entry name" value="RES"/>
    <property type="match status" value="1"/>
</dbReference>
<dbReference type="AlphaFoldDB" id="W9UT53"/>
<feature type="domain" description="RES" evidence="1">
    <location>
        <begin position="80"/>
        <end position="204"/>
    </location>
</feature>
<name>W9UT53_9GAMM</name>
<dbReference type="PATRIC" id="fig|1229521.3.peg.2869"/>
<dbReference type="Pfam" id="PF08808">
    <property type="entry name" value="RES"/>
    <property type="match status" value="1"/>
</dbReference>
<accession>W9UT53</accession>
<comment type="caution">
    <text evidence="2">The sequence shown here is derived from an EMBL/GenBank/DDBJ whole genome shotgun (WGS) entry which is preliminary data.</text>
</comment>
<proteinExistence type="predicted"/>
<dbReference type="InterPro" id="IPR014914">
    <property type="entry name" value="RES_dom"/>
</dbReference>
<protein>
    <submittedName>
        <fullName evidence="2">RES domain protein</fullName>
    </submittedName>
</protein>
<reference evidence="3" key="1">
    <citation type="submission" date="2012-11" db="EMBL/GenBank/DDBJ databases">
        <authorList>
            <person name="Singh A."/>
            <person name="Pinnaka A.K."/>
            <person name="Vaidya B."/>
        </authorList>
    </citation>
    <scope>NUCLEOTIDE SEQUENCE [LARGE SCALE GENOMIC DNA]</scope>
    <source>
        <strain evidence="3">AK23</strain>
    </source>
</reference>
<sequence length="228" mass="25579">MVDKQPRISFSKQEAYRMVNSKFPPITLFDDVISAEDFETAYALQALTNPRILNALGDLTLIPTEEIPFGITGVNYATAPFTHVNPDGSRFSDGSFGILYLADTTATAIAETRYHQEKYFRNVEGLHYDTVDMRCLKFTFSAELIDATSIDTIHAPDDYTTSRIFGAQVKKSGEAGLQYRSVRNEASICWGLMSPSFVESAVQTRHFEFVFDGESISKVRELKYTMSS</sequence>
<dbReference type="STRING" id="1229521.D791_02837"/>
<organism evidence="2 3">
    <name type="scientific">Nitrincola nitratireducens</name>
    <dbReference type="NCBI Taxonomy" id="1229521"/>
    <lineage>
        <taxon>Bacteria</taxon>
        <taxon>Pseudomonadati</taxon>
        <taxon>Pseudomonadota</taxon>
        <taxon>Gammaproteobacteria</taxon>
        <taxon>Oceanospirillales</taxon>
        <taxon>Oceanospirillaceae</taxon>
        <taxon>Nitrincola</taxon>
    </lineage>
</organism>
<dbReference type="OrthoDB" id="9795903at2"/>
<dbReference type="EMBL" id="AONB01000015">
    <property type="protein sequence ID" value="EXJ10279.1"/>
    <property type="molecule type" value="Genomic_DNA"/>
</dbReference>
<evidence type="ECO:0000313" key="2">
    <source>
        <dbReference type="EMBL" id="EXJ10279.1"/>
    </source>
</evidence>
<evidence type="ECO:0000259" key="1">
    <source>
        <dbReference type="SMART" id="SM00953"/>
    </source>
</evidence>